<evidence type="ECO:0000313" key="2">
    <source>
        <dbReference type="EMBL" id="MST31416.1"/>
    </source>
</evidence>
<keyword evidence="3" id="KW-1185">Reference proteome</keyword>
<dbReference type="EMBL" id="WJHE01000063">
    <property type="protein sequence ID" value="MST31416.1"/>
    <property type="molecule type" value="Genomic_DNA"/>
</dbReference>
<protein>
    <recommendedName>
        <fullName evidence="4">Signal transduction histidine kinase subgroup 3 dimerisation and phosphoacceptor domain-containing protein</fullName>
    </recommendedName>
</protein>
<evidence type="ECO:0008006" key="4">
    <source>
        <dbReference type="Google" id="ProtNLM"/>
    </source>
</evidence>
<sequence length="166" mass="18152">MVDQFRSRDQQGFAIADDERATAGLHDVVIRRLFAAALTVEEVRREPRRSVGEVDGLLAEVVGGLDDTIREVRTAIFERQRRRVAGLRDAVLATIHEATASLGFEPYLHYEAPPERQSPTPWHQPSPRCCGRRSRARRDAATRTGSTSPSRSGTAGCASASPTTGA</sequence>
<organism evidence="2 3">
    <name type="scientific">Acidiferrimicrobium australe</name>
    <dbReference type="NCBI Taxonomy" id="2664430"/>
    <lineage>
        <taxon>Bacteria</taxon>
        <taxon>Bacillati</taxon>
        <taxon>Actinomycetota</taxon>
        <taxon>Acidimicrobiia</taxon>
        <taxon>Acidimicrobiales</taxon>
        <taxon>Acidimicrobiaceae</taxon>
        <taxon>Acidiferrimicrobium</taxon>
    </lineage>
</organism>
<comment type="caution">
    <text evidence="2">The sequence shown here is derived from an EMBL/GenBank/DDBJ whole genome shotgun (WGS) entry which is preliminary data.</text>
</comment>
<accession>A0ABW9QPQ6</accession>
<dbReference type="Proteomes" id="UP000437736">
    <property type="component" value="Unassembled WGS sequence"/>
</dbReference>
<proteinExistence type="predicted"/>
<reference evidence="2 3" key="1">
    <citation type="submission" date="2019-11" db="EMBL/GenBank/DDBJ databases">
        <title>Acidiferrimicrobium australis gen. nov., sp. nov., an acidophilic and obligately heterotrophic, member of the Actinobacteria that catalyses dissimilatory oxido- reduction of iron isolated from metal-rich acidic water in Chile.</title>
        <authorList>
            <person name="Gonzalez D."/>
            <person name="Huber K."/>
            <person name="Hedrich S."/>
            <person name="Rojas-Villalobos C."/>
            <person name="Quatrini R."/>
            <person name="Dinamarca M.A."/>
            <person name="Schwarz A."/>
            <person name="Canales C."/>
            <person name="Nancucheo I."/>
        </authorList>
    </citation>
    <scope>NUCLEOTIDE SEQUENCE [LARGE SCALE GENOMIC DNA]</scope>
    <source>
        <strain evidence="2 3">USS-CCA1</strain>
    </source>
</reference>
<evidence type="ECO:0000313" key="3">
    <source>
        <dbReference type="Proteomes" id="UP000437736"/>
    </source>
</evidence>
<feature type="region of interest" description="Disordered" evidence="1">
    <location>
        <begin position="111"/>
        <end position="166"/>
    </location>
</feature>
<name>A0ABW9QPQ6_9ACTN</name>
<gene>
    <name evidence="2" type="ORF">GHK86_01545</name>
</gene>
<evidence type="ECO:0000256" key="1">
    <source>
        <dbReference type="SAM" id="MobiDB-lite"/>
    </source>
</evidence>
<feature type="compositionally biased region" description="Low complexity" evidence="1">
    <location>
        <begin position="142"/>
        <end position="156"/>
    </location>
</feature>